<feature type="domain" description="Rho-GAP" evidence="1">
    <location>
        <begin position="55"/>
        <end position="267"/>
    </location>
</feature>
<dbReference type="InterPro" id="IPR008936">
    <property type="entry name" value="Rho_GTPase_activation_prot"/>
</dbReference>
<reference evidence="2" key="1">
    <citation type="journal article" date="2024" name="BMC Genomics">
        <title>Functional annotation of a divergent genome using sequence and structure-based similarity.</title>
        <authorList>
            <person name="Svedberg D."/>
            <person name="Winiger R.R."/>
            <person name="Berg A."/>
            <person name="Sharma H."/>
            <person name="Tellgren-Roth C."/>
            <person name="Debrunner-Vossbrinck B.A."/>
            <person name="Vossbrinck C.R."/>
            <person name="Barandun J."/>
        </authorList>
    </citation>
    <scope>NUCLEOTIDE SEQUENCE</scope>
    <source>
        <strain evidence="2">Illinois isolate</strain>
    </source>
</reference>
<dbReference type="AlphaFoldDB" id="A0AAX4JFZ0"/>
<name>A0AAX4JFZ0_9MICR</name>
<dbReference type="SUPFAM" id="SSF48350">
    <property type="entry name" value="GTPase activation domain, GAP"/>
    <property type="match status" value="1"/>
</dbReference>
<dbReference type="Gene3D" id="1.10.555.10">
    <property type="entry name" value="Rho GTPase activation protein"/>
    <property type="match status" value="1"/>
</dbReference>
<dbReference type="PROSITE" id="PS50238">
    <property type="entry name" value="RHOGAP"/>
    <property type="match status" value="1"/>
</dbReference>
<organism evidence="2 3">
    <name type="scientific">Vairimorpha necatrix</name>
    <dbReference type="NCBI Taxonomy" id="6039"/>
    <lineage>
        <taxon>Eukaryota</taxon>
        <taxon>Fungi</taxon>
        <taxon>Fungi incertae sedis</taxon>
        <taxon>Microsporidia</taxon>
        <taxon>Nosematidae</taxon>
        <taxon>Vairimorpha</taxon>
    </lineage>
</organism>
<dbReference type="RefSeq" id="XP_065330962.1">
    <property type="nucleotide sequence ID" value="XM_065474890.1"/>
</dbReference>
<keyword evidence="3" id="KW-1185">Reference proteome</keyword>
<dbReference type="KEGG" id="vnx:VNE69_10167"/>
<dbReference type="InterPro" id="IPR000198">
    <property type="entry name" value="RhoGAP_dom"/>
</dbReference>
<dbReference type="EMBL" id="CP142735">
    <property type="protein sequence ID" value="WUR04817.1"/>
    <property type="molecule type" value="Genomic_DNA"/>
</dbReference>
<dbReference type="Pfam" id="PF00620">
    <property type="entry name" value="RhoGAP"/>
    <property type="match status" value="1"/>
</dbReference>
<evidence type="ECO:0000313" key="2">
    <source>
        <dbReference type="EMBL" id="WUR04817.1"/>
    </source>
</evidence>
<evidence type="ECO:0000313" key="3">
    <source>
        <dbReference type="Proteomes" id="UP001334084"/>
    </source>
</evidence>
<dbReference type="Proteomes" id="UP001334084">
    <property type="component" value="Chromosome 10"/>
</dbReference>
<dbReference type="GeneID" id="90542649"/>
<gene>
    <name evidence="2" type="ORF">VNE69_10167</name>
</gene>
<protein>
    <submittedName>
        <fullName evidence="2">Rho-type GTPase-activating protein</fullName>
    </submittedName>
</protein>
<dbReference type="GO" id="GO:0007165">
    <property type="term" value="P:signal transduction"/>
    <property type="evidence" value="ECO:0007669"/>
    <property type="project" value="InterPro"/>
</dbReference>
<evidence type="ECO:0000259" key="1">
    <source>
        <dbReference type="PROSITE" id="PS50238"/>
    </source>
</evidence>
<sequence length="271" mass="32426">MKKKYYINTINDLEEDDISIYKTSYIRENQDLINKHLTSWEISILNQTILASIFAPLHTVERKSRLKFWRPTEFHFGKSILYVPVNYYVITDIIDTFDVDVDGLFHGKNLAGRVQSCINMLEYEISERTPLINVRDKITENFNIYDMTMAFKEILGNYENTIIPKNTLPIIMKISEIPEIENRLILYHYLYISLPKFNRYLLESAIYFIYRLHDHKINKMYQINMEGIATLMMPHLLLKKNEHLTLDEIYKLVKFTKELILNFKTICRQQY</sequence>
<proteinExistence type="predicted"/>
<accession>A0AAX4JFZ0</accession>